<proteinExistence type="inferred from homology"/>
<dbReference type="InterPro" id="IPR002716">
    <property type="entry name" value="PIN_dom"/>
</dbReference>
<feature type="binding site" evidence="6">
    <location>
        <position position="99"/>
    </location>
    <ligand>
        <name>Mg(2+)</name>
        <dbReference type="ChEBI" id="CHEBI:18420"/>
    </ligand>
</feature>
<dbReference type="GO" id="GO:0016787">
    <property type="term" value="F:hydrolase activity"/>
    <property type="evidence" value="ECO:0007669"/>
    <property type="project" value="UniProtKB-KW"/>
</dbReference>
<accession>A0A564ZHM5</accession>
<dbReference type="EC" id="3.1.-.-" evidence="6"/>
<keyword evidence="5 6" id="KW-0460">Magnesium</keyword>
<gene>
    <name evidence="8" type="primary">vapC3</name>
    <name evidence="6" type="synonym">vapC</name>
    <name evidence="8" type="ORF">MELA_01169</name>
</gene>
<dbReference type="HAMAP" id="MF_00265">
    <property type="entry name" value="VapC_Nob1"/>
    <property type="match status" value="1"/>
</dbReference>
<evidence type="ECO:0000256" key="3">
    <source>
        <dbReference type="ARBA" id="ARBA00022723"/>
    </source>
</evidence>
<dbReference type="GO" id="GO:0090729">
    <property type="term" value="F:toxin activity"/>
    <property type="evidence" value="ECO:0007669"/>
    <property type="project" value="UniProtKB-KW"/>
</dbReference>
<dbReference type="GO" id="GO:0000287">
    <property type="term" value="F:magnesium ion binding"/>
    <property type="evidence" value="ECO:0007669"/>
    <property type="project" value="UniProtKB-UniRule"/>
</dbReference>
<feature type="domain" description="PIN" evidence="7">
    <location>
        <begin position="4"/>
        <end position="122"/>
    </location>
</feature>
<evidence type="ECO:0000313" key="9">
    <source>
        <dbReference type="Proteomes" id="UP000334340"/>
    </source>
</evidence>
<dbReference type="AlphaFoldDB" id="A0A564ZHM5"/>
<dbReference type="PANTHER" id="PTHR35901">
    <property type="entry name" value="RIBONUCLEASE VAPC3"/>
    <property type="match status" value="1"/>
</dbReference>
<dbReference type="SUPFAM" id="SSF88723">
    <property type="entry name" value="PIN domain-like"/>
    <property type="match status" value="1"/>
</dbReference>
<dbReference type="CDD" id="cd09873">
    <property type="entry name" value="PIN_Pae0151-like"/>
    <property type="match status" value="1"/>
</dbReference>
<evidence type="ECO:0000259" key="7">
    <source>
        <dbReference type="Pfam" id="PF01850"/>
    </source>
</evidence>
<protein>
    <recommendedName>
        <fullName evidence="6">Ribonuclease VapC</fullName>
        <shortName evidence="6">RNase VapC</shortName>
        <ecNumber evidence="6">3.1.-.-</ecNumber>
    </recommendedName>
    <alternativeName>
        <fullName evidence="6">Toxin VapC</fullName>
    </alternativeName>
</protein>
<dbReference type="GO" id="GO:0004540">
    <property type="term" value="F:RNA nuclease activity"/>
    <property type="evidence" value="ECO:0007669"/>
    <property type="project" value="InterPro"/>
</dbReference>
<evidence type="ECO:0000256" key="1">
    <source>
        <dbReference type="ARBA" id="ARBA00022649"/>
    </source>
</evidence>
<reference evidence="8 9" key="1">
    <citation type="submission" date="2019-07" db="EMBL/GenBank/DDBJ databases">
        <authorList>
            <person name="Cremers G."/>
        </authorList>
    </citation>
    <scope>NUCLEOTIDE SEQUENCE [LARGE SCALE GENOMIC DNA]</scope>
</reference>
<dbReference type="InterPro" id="IPR044153">
    <property type="entry name" value="PIN_Pae0151-like"/>
</dbReference>
<keyword evidence="1 6" id="KW-1277">Toxin-antitoxin system</keyword>
<keyword evidence="6" id="KW-0800">Toxin</keyword>
<keyword evidence="2 6" id="KW-0540">Nuclease</keyword>
<comment type="similarity">
    <text evidence="6">Belongs to the PINc/VapC protein family.</text>
</comment>
<sequence length="147" mass="16540">MSAYVVDASVGVKWFIPEVHSEAARRLRAAETILHAPELFLLELNSVLCKLVRRGELTTREAHALHREVSRVPVRLHADEPLLRTAFGMALELRHSLYDCVYLALAVALGAQLVTGDRKLIETLSGTPFERFLCWVEDLPMKGDVQH</sequence>
<feature type="binding site" evidence="6">
    <location>
        <position position="7"/>
    </location>
    <ligand>
        <name>Mg(2+)</name>
        <dbReference type="ChEBI" id="CHEBI:18420"/>
    </ligand>
</feature>
<comment type="function">
    <text evidence="6">Toxic component of a toxin-antitoxin (TA) system. An RNase.</text>
</comment>
<dbReference type="Pfam" id="PF01850">
    <property type="entry name" value="PIN"/>
    <property type="match status" value="1"/>
</dbReference>
<dbReference type="Proteomes" id="UP000334340">
    <property type="component" value="Unassembled WGS sequence"/>
</dbReference>
<dbReference type="InterPro" id="IPR022907">
    <property type="entry name" value="VapC_family"/>
</dbReference>
<evidence type="ECO:0000256" key="5">
    <source>
        <dbReference type="ARBA" id="ARBA00022842"/>
    </source>
</evidence>
<organism evidence="8 9">
    <name type="scientific">Candidatus Methylomirabilis lanthanidiphila</name>
    <dbReference type="NCBI Taxonomy" id="2211376"/>
    <lineage>
        <taxon>Bacteria</taxon>
        <taxon>Candidatus Methylomirabilota</taxon>
        <taxon>Candidatus Methylomirabilia</taxon>
        <taxon>Candidatus Methylomirabilales</taxon>
        <taxon>Candidatus Methylomirabilaceae</taxon>
        <taxon>Candidatus Methylomirabilis</taxon>
    </lineage>
</organism>
<name>A0A564ZHM5_9BACT</name>
<keyword evidence="3 6" id="KW-0479">Metal-binding</keyword>
<keyword evidence="9" id="KW-1185">Reference proteome</keyword>
<dbReference type="InterPro" id="IPR051619">
    <property type="entry name" value="TypeII_TA_RNase_PINc/VapC"/>
</dbReference>
<evidence type="ECO:0000256" key="6">
    <source>
        <dbReference type="HAMAP-Rule" id="MF_00265"/>
    </source>
</evidence>
<dbReference type="PANTHER" id="PTHR35901:SF1">
    <property type="entry name" value="EXONUCLEASE VAPC9"/>
    <property type="match status" value="1"/>
</dbReference>
<dbReference type="Gene3D" id="3.40.50.1010">
    <property type="entry name" value="5'-nuclease"/>
    <property type="match status" value="1"/>
</dbReference>
<dbReference type="EMBL" id="CABIKM010000018">
    <property type="protein sequence ID" value="VUZ84795.1"/>
    <property type="molecule type" value="Genomic_DNA"/>
</dbReference>
<keyword evidence="4 6" id="KW-0378">Hydrolase</keyword>
<comment type="cofactor">
    <cofactor evidence="6">
        <name>Mg(2+)</name>
        <dbReference type="ChEBI" id="CHEBI:18420"/>
    </cofactor>
</comment>
<evidence type="ECO:0000313" key="8">
    <source>
        <dbReference type="EMBL" id="VUZ84795.1"/>
    </source>
</evidence>
<evidence type="ECO:0000256" key="4">
    <source>
        <dbReference type="ARBA" id="ARBA00022801"/>
    </source>
</evidence>
<evidence type="ECO:0000256" key="2">
    <source>
        <dbReference type="ARBA" id="ARBA00022722"/>
    </source>
</evidence>
<dbReference type="InterPro" id="IPR029060">
    <property type="entry name" value="PIN-like_dom_sf"/>
</dbReference>